<dbReference type="PANTHER" id="PTHR46891:SF6">
    <property type="entry name" value="SERPENTINE RECEPTOR, CLASS H"/>
    <property type="match status" value="1"/>
</dbReference>
<evidence type="ECO:0000256" key="1">
    <source>
        <dbReference type="SAM" id="Phobius"/>
    </source>
</evidence>
<dbReference type="Pfam" id="PF10318">
    <property type="entry name" value="7TM_GPCR_Srh"/>
    <property type="match status" value="1"/>
</dbReference>
<organism evidence="3">
    <name type="scientific">Caenorhabditis brenneri</name>
    <name type="common">Nematode worm</name>
    <dbReference type="NCBI Taxonomy" id="135651"/>
    <lineage>
        <taxon>Eukaryota</taxon>
        <taxon>Metazoa</taxon>
        <taxon>Ecdysozoa</taxon>
        <taxon>Nematoda</taxon>
        <taxon>Chromadorea</taxon>
        <taxon>Rhabditida</taxon>
        <taxon>Rhabditina</taxon>
        <taxon>Rhabditomorpha</taxon>
        <taxon>Rhabditoidea</taxon>
        <taxon>Rhabditidae</taxon>
        <taxon>Peloderinae</taxon>
        <taxon>Caenorhabditis</taxon>
    </lineage>
</organism>
<dbReference type="InParanoid" id="G0MXL7"/>
<dbReference type="OrthoDB" id="5843857at2759"/>
<feature type="transmembrane region" description="Helical" evidence="1">
    <location>
        <begin position="20"/>
        <end position="44"/>
    </location>
</feature>
<keyword evidence="1" id="KW-1133">Transmembrane helix</keyword>
<feature type="transmembrane region" description="Helical" evidence="1">
    <location>
        <begin position="183"/>
        <end position="207"/>
    </location>
</feature>
<keyword evidence="3" id="KW-1185">Reference proteome</keyword>
<proteinExistence type="predicted"/>
<feature type="transmembrane region" description="Helical" evidence="1">
    <location>
        <begin position="141"/>
        <end position="163"/>
    </location>
</feature>
<sequence length="276" mass="31170">MKPVLYLPYPTIRFTGIYKLKFLNGGITFFVFLLIIVVTCWSIIELFHYRFKLISDSNLTSTWMKRAAKIASTARWTLIVSTVSTVITLALCVVGLFDQTMHKMKFQILDRYPEILCMSALVLPKSSETGLKPIHLFNGSALFSVIIGSFLCTFMGGTSLLALREMVLKTRASMRTIKMHKAFLISLFCQISVHGIMLGFPIFIYIISVLCNFDGNDVGYVAIVMASLHGAMSTLAMVLLNRPLYELFVSRIWRIFSSDNMVFRDQSSFVSMGVSR</sequence>
<dbReference type="EMBL" id="GL379819">
    <property type="protein sequence ID" value="EGT47139.1"/>
    <property type="molecule type" value="Genomic_DNA"/>
</dbReference>
<keyword evidence="1" id="KW-0472">Membrane</keyword>
<gene>
    <name evidence="2" type="primary">Cbn-srh-10</name>
    <name evidence="2" type="ORF">CAEBREN_07874</name>
</gene>
<evidence type="ECO:0000313" key="2">
    <source>
        <dbReference type="EMBL" id="EGT47139.1"/>
    </source>
</evidence>
<dbReference type="OMA" id="FCQISVH"/>
<name>G0MXL7_CAEBE</name>
<protein>
    <submittedName>
        <fullName evidence="2">CBN-SRH-10 protein</fullName>
    </submittedName>
</protein>
<dbReference type="HOGENOM" id="CLU_067921_0_0_1"/>
<dbReference type="Proteomes" id="UP000008068">
    <property type="component" value="Unassembled WGS sequence"/>
</dbReference>
<keyword evidence="1" id="KW-0812">Transmembrane</keyword>
<dbReference type="AlphaFoldDB" id="G0MXL7"/>
<reference evidence="3" key="1">
    <citation type="submission" date="2011-07" db="EMBL/GenBank/DDBJ databases">
        <authorList>
            <consortium name="Caenorhabditis brenneri Sequencing and Analysis Consortium"/>
            <person name="Wilson R.K."/>
        </authorList>
    </citation>
    <scope>NUCLEOTIDE SEQUENCE [LARGE SCALE GENOMIC DNA]</scope>
    <source>
        <strain evidence="3">PB2801</strain>
    </source>
</reference>
<feature type="transmembrane region" description="Helical" evidence="1">
    <location>
        <begin position="74"/>
        <end position="97"/>
    </location>
</feature>
<dbReference type="InterPro" id="IPR019422">
    <property type="entry name" value="7TM_GPCR_serpentine_rcpt_Srh"/>
</dbReference>
<dbReference type="eggNOG" id="ENOG502TFMT">
    <property type="taxonomic scope" value="Eukaryota"/>
</dbReference>
<dbReference type="FunCoup" id="G0MXL7">
    <property type="interactions" value="386"/>
</dbReference>
<accession>G0MXL7</accession>
<feature type="transmembrane region" description="Helical" evidence="1">
    <location>
        <begin position="219"/>
        <end position="240"/>
    </location>
</feature>
<dbReference type="PANTHER" id="PTHR46891">
    <property type="entry name" value="SERPENTINE RECEPTOR, CLASS H-RELATED"/>
    <property type="match status" value="1"/>
</dbReference>
<evidence type="ECO:0000313" key="3">
    <source>
        <dbReference type="Proteomes" id="UP000008068"/>
    </source>
</evidence>